<comment type="function">
    <text evidence="6">Negative feedback regulator that controls excessive innate immune responses. Regulates both Toll-like receptor 4 (TLR4) and DDX58/RIG1-like helicases (RLH) pathways. May inhibit the LTR pathway by direct interaction with TRAF6 and attenuation of NF-kappa-B activation. May negatively regulate the RLH pathway downstream from MAVS and upstream of NF-kappa-B and IRF3.</text>
</comment>
<evidence type="ECO:0000256" key="1">
    <source>
        <dbReference type="ARBA" id="ARBA00022553"/>
    </source>
</evidence>
<feature type="region of interest" description="Disordered" evidence="8">
    <location>
        <begin position="409"/>
        <end position="568"/>
    </location>
</feature>
<dbReference type="GO" id="GO:0045824">
    <property type="term" value="P:negative regulation of innate immune response"/>
    <property type="evidence" value="ECO:0000318"/>
    <property type="project" value="GO_Central"/>
</dbReference>
<evidence type="ECO:0000256" key="4">
    <source>
        <dbReference type="ARBA" id="ARBA00022833"/>
    </source>
</evidence>
<evidence type="ECO:0000256" key="5">
    <source>
        <dbReference type="ARBA" id="ARBA00022990"/>
    </source>
</evidence>
<dbReference type="Bgee" id="ENSACAG00000009549">
    <property type="expression patterns" value="Expressed in kidney and 12 other cell types or tissues"/>
</dbReference>
<dbReference type="HOGENOM" id="CLU_034057_0_0_1"/>
<dbReference type="STRING" id="28377.ENSACAP00000009331"/>
<dbReference type="AlphaFoldDB" id="H9GFB1"/>
<evidence type="ECO:0000256" key="6">
    <source>
        <dbReference type="ARBA" id="ARBA00037636"/>
    </source>
</evidence>
<dbReference type="InterPro" id="IPR051986">
    <property type="entry name" value="Innate_Immune_Apopt_Reg"/>
</dbReference>
<dbReference type="PANTHER" id="PTHR16295">
    <property type="entry name" value="TRAF-TYPE ZINC FINGER PROTEIN-RELATED"/>
    <property type="match status" value="1"/>
</dbReference>
<keyword evidence="1" id="KW-0597">Phosphoprotein</keyword>
<sequence length="673" mass="74936">MAAATEEGSETKLCGNCKKEIPAANFTIHEIHCSRNIGVCPTCKEPFPKSELKKHQEKEHTQVYCKCSMKMDRGHLKEHAASECPLRSVACQHCDIVLAFNRLQEHEDYCGARTERCRRCRRNIMLKDLKEHPEDCDKMAEAAASQPKPCFGAEADAHKIQAIRNIFHPVHASEAVPRASHQIPEGRMYSYLSREQMPREYARRNISPGLADPNQAHMARAAAPLTFGQPSECDLDYMLALSLQQEHGSHVHSASAAAAAQSDLWTNMRPSKTRAVESFVEEPNPFPQEAQEPEQPKTETLLPCEFCEELYPEEVLILHQTGCSPTSALASYSKRGSLTPQSDRLHDLWQQLQSNQAMGSGERPTFLQDPCSSLLIPCEFCGAQLEEEILFHHQDQCDLRPATASSMRRMPALQGSPAMEDREESESPELPRRRVHNQGSMLPPYFEEFRPHKRPQPSQGGPSRNNLVTARRMQLASPESCSGNPFGPPLGEKPRRSEPSTSWCPSEPPAALLPTGRSPLHFPLGGYKPSFPETAPTRPSLRNNGGGRSPARPTDYKPKVRGPRCPQIQPFPESRGIRWQEKLDCLLYKCTVLVSNPIAGPSDLTEGSAATSRIPPSLSLLPPSYRGRTFQCIGYIKFEFRPKQTASLSYPSIADRLSVVSVPSGLPLCRICL</sequence>
<evidence type="ECO:0000256" key="8">
    <source>
        <dbReference type="SAM" id="MobiDB-lite"/>
    </source>
</evidence>
<dbReference type="InterPro" id="IPR013083">
    <property type="entry name" value="Znf_RING/FYVE/PHD"/>
</dbReference>
<evidence type="ECO:0000256" key="7">
    <source>
        <dbReference type="ARBA" id="ARBA00040410"/>
    </source>
</evidence>
<proteinExistence type="predicted"/>
<keyword evidence="3" id="KW-0863">Zinc-finger</keyword>
<evidence type="ECO:0000259" key="9">
    <source>
        <dbReference type="Pfam" id="PF21366"/>
    </source>
</evidence>
<dbReference type="Proteomes" id="UP000001646">
    <property type="component" value="Unplaced"/>
</dbReference>
<evidence type="ECO:0000256" key="2">
    <source>
        <dbReference type="ARBA" id="ARBA00022723"/>
    </source>
</evidence>
<reference evidence="10" key="1">
    <citation type="submission" date="2009-12" db="EMBL/GenBank/DDBJ databases">
        <title>The Genome Sequence of Anolis carolinensis (Green Anole Lizard).</title>
        <authorList>
            <consortium name="The Genome Sequencing Platform"/>
            <person name="Di Palma F."/>
            <person name="Alfoldi J."/>
            <person name="Heiman D."/>
            <person name="Young S."/>
            <person name="Grabherr M."/>
            <person name="Johnson J."/>
            <person name="Lander E.S."/>
            <person name="Lindblad-Toh K."/>
        </authorList>
    </citation>
    <scope>NUCLEOTIDE SEQUENCE [LARGE SCALE GENOMIC DNA]</scope>
    <source>
        <strain evidence="10">JBL SC #1</strain>
    </source>
</reference>
<keyword evidence="11" id="KW-1185">Reference proteome</keyword>
<dbReference type="InParanoid" id="H9GFB1"/>
<dbReference type="Pfam" id="PF21366">
    <property type="entry name" value="TRAFD1-XIAF1_ZnF"/>
    <property type="match status" value="1"/>
</dbReference>
<dbReference type="InterPro" id="IPR049439">
    <property type="entry name" value="TRAFD1-XIAF1_Znf"/>
</dbReference>
<dbReference type="GO" id="GO:0008270">
    <property type="term" value="F:zinc ion binding"/>
    <property type="evidence" value="ECO:0007669"/>
    <property type="project" value="UniProtKB-KW"/>
</dbReference>
<organism evidence="10 11">
    <name type="scientific">Anolis carolinensis</name>
    <name type="common">Green anole</name>
    <name type="synonym">American chameleon</name>
    <dbReference type="NCBI Taxonomy" id="28377"/>
    <lineage>
        <taxon>Eukaryota</taxon>
        <taxon>Metazoa</taxon>
        <taxon>Chordata</taxon>
        <taxon>Craniata</taxon>
        <taxon>Vertebrata</taxon>
        <taxon>Euteleostomi</taxon>
        <taxon>Lepidosauria</taxon>
        <taxon>Squamata</taxon>
        <taxon>Bifurcata</taxon>
        <taxon>Unidentata</taxon>
        <taxon>Episquamata</taxon>
        <taxon>Toxicofera</taxon>
        <taxon>Iguania</taxon>
        <taxon>Dactyloidae</taxon>
        <taxon>Anolis</taxon>
    </lineage>
</organism>
<name>H9GFB1_ANOCA</name>
<keyword evidence="5" id="KW-0007">Acetylation</keyword>
<dbReference type="Gene3D" id="3.30.40.10">
    <property type="entry name" value="Zinc/RING finger domain, C3HC4 (zinc finger)"/>
    <property type="match status" value="2"/>
</dbReference>
<dbReference type="GO" id="GO:0005739">
    <property type="term" value="C:mitochondrion"/>
    <property type="evidence" value="ECO:0000318"/>
    <property type="project" value="GO_Central"/>
</dbReference>
<dbReference type="GeneTree" id="ENSGT00530000063869"/>
<evidence type="ECO:0000313" key="10">
    <source>
        <dbReference type="Ensembl" id="ENSACAP00000009331.4"/>
    </source>
</evidence>
<feature type="domain" description="TRAFD1/XAF1 zinc finger" evidence="9">
    <location>
        <begin position="95"/>
        <end position="136"/>
    </location>
</feature>
<reference evidence="10" key="2">
    <citation type="submission" date="2025-08" db="UniProtKB">
        <authorList>
            <consortium name="Ensembl"/>
        </authorList>
    </citation>
    <scope>IDENTIFICATION</scope>
</reference>
<keyword evidence="2" id="KW-0479">Metal-binding</keyword>
<accession>H9GFB1</accession>
<dbReference type="Ensembl" id="ENSACAT00000009526.4">
    <property type="protein sequence ID" value="ENSACAP00000009331.4"/>
    <property type="gene ID" value="ENSACAG00000009549.4"/>
</dbReference>
<dbReference type="FunCoup" id="H9GFB1">
    <property type="interactions" value="342"/>
</dbReference>
<gene>
    <name evidence="10" type="primary">TRAFD1</name>
</gene>
<protein>
    <recommendedName>
        <fullName evidence="7">TRAF-type zinc finger domain-containing protein 1</fullName>
    </recommendedName>
</protein>
<evidence type="ECO:0000313" key="11">
    <source>
        <dbReference type="Proteomes" id="UP000001646"/>
    </source>
</evidence>
<keyword evidence="4" id="KW-0862">Zinc</keyword>
<dbReference type="FunFam" id="3.30.40.10:FF:000378">
    <property type="entry name" value="TRAF-type zinc finger domain-containing 1"/>
    <property type="match status" value="1"/>
</dbReference>
<evidence type="ECO:0000256" key="3">
    <source>
        <dbReference type="ARBA" id="ARBA00022771"/>
    </source>
</evidence>
<reference evidence="10" key="3">
    <citation type="submission" date="2025-09" db="UniProtKB">
        <authorList>
            <consortium name="Ensembl"/>
        </authorList>
    </citation>
    <scope>IDENTIFICATION</scope>
</reference>
<dbReference type="eggNOG" id="ENOG502QQRU">
    <property type="taxonomic scope" value="Eukaryota"/>
</dbReference>
<feature type="compositionally biased region" description="Polar residues" evidence="8">
    <location>
        <begin position="456"/>
        <end position="468"/>
    </location>
</feature>
<dbReference type="PANTHER" id="PTHR16295:SF19">
    <property type="entry name" value="TRAF-TYPE ZINC FINGER DOMAIN-CONTAINING PROTEIN 1"/>
    <property type="match status" value="1"/>
</dbReference>